<feature type="transmembrane region" description="Helical" evidence="6">
    <location>
        <begin position="36"/>
        <end position="54"/>
    </location>
</feature>
<keyword evidence="4 6" id="KW-1133">Transmembrane helix</keyword>
<feature type="transmembrane region" description="Helical" evidence="6">
    <location>
        <begin position="341"/>
        <end position="359"/>
    </location>
</feature>
<dbReference type="PANTHER" id="PTHR30250">
    <property type="entry name" value="PST FAMILY PREDICTED COLANIC ACID TRANSPORTER"/>
    <property type="match status" value="1"/>
</dbReference>
<evidence type="ECO:0000256" key="3">
    <source>
        <dbReference type="ARBA" id="ARBA00022692"/>
    </source>
</evidence>
<feature type="transmembrane region" description="Helical" evidence="6">
    <location>
        <begin position="313"/>
        <end position="334"/>
    </location>
</feature>
<evidence type="ECO:0000256" key="5">
    <source>
        <dbReference type="ARBA" id="ARBA00023136"/>
    </source>
</evidence>
<feature type="transmembrane region" description="Helical" evidence="6">
    <location>
        <begin position="161"/>
        <end position="178"/>
    </location>
</feature>
<feature type="transmembrane region" description="Helical" evidence="6">
    <location>
        <begin position="5"/>
        <end position="24"/>
    </location>
</feature>
<gene>
    <name evidence="7" type="ORF">RI845_05235</name>
</gene>
<keyword evidence="2" id="KW-1003">Cell membrane</keyword>
<dbReference type="PANTHER" id="PTHR30250:SF11">
    <property type="entry name" value="O-ANTIGEN TRANSPORTER-RELATED"/>
    <property type="match status" value="1"/>
</dbReference>
<keyword evidence="8" id="KW-1185">Reference proteome</keyword>
<dbReference type="RefSeq" id="WP_348388694.1">
    <property type="nucleotide sequence ID" value="NZ_CP134146.1"/>
</dbReference>
<evidence type="ECO:0000256" key="2">
    <source>
        <dbReference type="ARBA" id="ARBA00022475"/>
    </source>
</evidence>
<evidence type="ECO:0000313" key="7">
    <source>
        <dbReference type="EMBL" id="WNC69552.1"/>
    </source>
</evidence>
<evidence type="ECO:0008006" key="9">
    <source>
        <dbReference type="Google" id="ProtNLM"/>
    </source>
</evidence>
<keyword evidence="5 6" id="KW-0472">Membrane</keyword>
<evidence type="ECO:0000256" key="6">
    <source>
        <dbReference type="SAM" id="Phobius"/>
    </source>
</evidence>
<organism evidence="7 8">
    <name type="scientific">Thalassotalea nanhaiensis</name>
    <dbReference type="NCBI Taxonomy" id="3065648"/>
    <lineage>
        <taxon>Bacteria</taxon>
        <taxon>Pseudomonadati</taxon>
        <taxon>Pseudomonadota</taxon>
        <taxon>Gammaproteobacteria</taxon>
        <taxon>Alteromonadales</taxon>
        <taxon>Colwelliaceae</taxon>
        <taxon>Thalassotalea</taxon>
    </lineage>
</organism>
<proteinExistence type="predicted"/>
<dbReference type="EMBL" id="CP134146">
    <property type="protein sequence ID" value="WNC69552.1"/>
    <property type="molecule type" value="Genomic_DNA"/>
</dbReference>
<name>A0ABY9TLF2_9GAMM</name>
<feature type="transmembrane region" description="Helical" evidence="6">
    <location>
        <begin position="371"/>
        <end position="392"/>
    </location>
</feature>
<feature type="transmembrane region" description="Helical" evidence="6">
    <location>
        <begin position="74"/>
        <end position="96"/>
    </location>
</feature>
<sequence length="400" mass="45900">MNFNFLLISNIFYVLVQFLVLSLFSKFYSVENVGEYFFALSISAPFMIFVALKLNNFVITNKGDSLSFSVGEIYFIRIIFTLLGCGLSLLFFIMFFQKNTSILIVLFVIIFKFTEQFDDVLAAYQSKQFNYKRFSIIKARRASVYLLVVLISTLLNDDFESNLFFSGLMYFICWYFLSLKGIKPLERVKIKKMLRLFKLLFPLGLSSCIQSLGTSGSRSFIGVKLGNSALAIFGSISYSITAINLVTNALGAYFLPHFSALKLNKHNFYKKIIFSQSVVFVLAIALLLLSHYFGEILLTIVFNEEIAEYHYGLFLLCISASLKASTNLIGTALISIEKYSIQVWVTSLWTVCLFVFIYLMEDQKLKGMFLAVLYATIIEWLFVFFISAWHFYGHFKKTNL</sequence>
<evidence type="ECO:0000256" key="4">
    <source>
        <dbReference type="ARBA" id="ARBA00022989"/>
    </source>
</evidence>
<accession>A0ABY9TLF2</accession>
<dbReference type="Proteomes" id="UP001248581">
    <property type="component" value="Chromosome"/>
</dbReference>
<keyword evidence="3 6" id="KW-0812">Transmembrane</keyword>
<feature type="transmembrane region" description="Helical" evidence="6">
    <location>
        <begin position="229"/>
        <end position="251"/>
    </location>
</feature>
<feature type="transmembrane region" description="Helical" evidence="6">
    <location>
        <begin position="272"/>
        <end position="293"/>
    </location>
</feature>
<comment type="subcellular location">
    <subcellularLocation>
        <location evidence="1">Cell membrane</location>
        <topology evidence="1">Multi-pass membrane protein</topology>
    </subcellularLocation>
</comment>
<evidence type="ECO:0000256" key="1">
    <source>
        <dbReference type="ARBA" id="ARBA00004651"/>
    </source>
</evidence>
<evidence type="ECO:0000313" key="8">
    <source>
        <dbReference type="Proteomes" id="UP001248581"/>
    </source>
</evidence>
<protein>
    <recommendedName>
        <fullName evidence="9">Polysaccharide biosynthesis protein</fullName>
    </recommendedName>
</protein>
<feature type="transmembrane region" description="Helical" evidence="6">
    <location>
        <begin position="199"/>
        <end position="217"/>
    </location>
</feature>
<feature type="transmembrane region" description="Helical" evidence="6">
    <location>
        <begin position="102"/>
        <end position="124"/>
    </location>
</feature>
<reference evidence="8" key="1">
    <citation type="submission" date="2023-09" db="EMBL/GenBank/DDBJ databases">
        <authorList>
            <person name="Li S."/>
            <person name="Li X."/>
            <person name="Zhang C."/>
            <person name="Zhao Z."/>
        </authorList>
    </citation>
    <scope>NUCLEOTIDE SEQUENCE [LARGE SCALE GENOMIC DNA]</scope>
    <source>
        <strain evidence="8">SQ345</strain>
    </source>
</reference>
<dbReference type="InterPro" id="IPR050833">
    <property type="entry name" value="Poly_Biosynth_Transport"/>
</dbReference>